<sequence length="60" mass="7507">MPPTDFEDVAVYFSKEEWRYLEKDQMDLYRQVMIDNYQTITFLGRLNYLSLYINIYYYLL</sequence>
<dbReference type="Gene3D" id="6.10.140.140">
    <property type="match status" value="1"/>
</dbReference>
<dbReference type="EMBL" id="DYDO01000013">
    <property type="protein sequence ID" value="DBA14183.1"/>
    <property type="molecule type" value="Genomic_DNA"/>
</dbReference>
<name>A0AAV2ZVM9_PYXAD</name>
<dbReference type="InterPro" id="IPR001909">
    <property type="entry name" value="KRAB"/>
</dbReference>
<organism evidence="2 3">
    <name type="scientific">Pyxicephalus adspersus</name>
    <name type="common">African bullfrog</name>
    <dbReference type="NCBI Taxonomy" id="30357"/>
    <lineage>
        <taxon>Eukaryota</taxon>
        <taxon>Metazoa</taxon>
        <taxon>Chordata</taxon>
        <taxon>Craniata</taxon>
        <taxon>Vertebrata</taxon>
        <taxon>Euteleostomi</taxon>
        <taxon>Amphibia</taxon>
        <taxon>Batrachia</taxon>
        <taxon>Anura</taxon>
        <taxon>Neobatrachia</taxon>
        <taxon>Ranoidea</taxon>
        <taxon>Pyxicephalidae</taxon>
        <taxon>Pyxicephalinae</taxon>
        <taxon>Pyxicephalus</taxon>
    </lineage>
</organism>
<dbReference type="AlphaFoldDB" id="A0AAV2ZVM9"/>
<gene>
    <name evidence="2" type="ORF">GDO54_005185</name>
</gene>
<comment type="caution">
    <text evidence="2">The sequence shown here is derived from an EMBL/GenBank/DDBJ whole genome shotgun (WGS) entry which is preliminary data.</text>
</comment>
<dbReference type="PANTHER" id="PTHR23232">
    <property type="entry name" value="KRAB DOMAIN C2H2 ZINC FINGER"/>
    <property type="match status" value="1"/>
</dbReference>
<dbReference type="SMART" id="SM00349">
    <property type="entry name" value="KRAB"/>
    <property type="match status" value="1"/>
</dbReference>
<protein>
    <recommendedName>
        <fullName evidence="1">KRAB domain-containing protein</fullName>
    </recommendedName>
</protein>
<accession>A0AAV2ZVM9</accession>
<evidence type="ECO:0000313" key="2">
    <source>
        <dbReference type="EMBL" id="DBA14183.1"/>
    </source>
</evidence>
<dbReference type="InterPro" id="IPR036051">
    <property type="entry name" value="KRAB_dom_sf"/>
</dbReference>
<keyword evidence="3" id="KW-1185">Reference proteome</keyword>
<dbReference type="Proteomes" id="UP001181693">
    <property type="component" value="Unassembled WGS sequence"/>
</dbReference>
<reference evidence="2" key="1">
    <citation type="thesis" date="2020" institute="ProQuest LLC" country="789 East Eisenhower Parkway, Ann Arbor, MI, USA">
        <title>Comparative Genomics and Chromosome Evolution.</title>
        <authorList>
            <person name="Mudd A.B."/>
        </authorList>
    </citation>
    <scope>NUCLEOTIDE SEQUENCE</scope>
    <source>
        <strain evidence="2">1538</strain>
        <tissue evidence="2">Blood</tissue>
    </source>
</reference>
<dbReference type="GO" id="GO:0006355">
    <property type="term" value="P:regulation of DNA-templated transcription"/>
    <property type="evidence" value="ECO:0007669"/>
    <property type="project" value="InterPro"/>
</dbReference>
<dbReference type="InterPro" id="IPR050169">
    <property type="entry name" value="Krueppel_C2H2_ZnF"/>
</dbReference>
<dbReference type="PROSITE" id="PS50805">
    <property type="entry name" value="KRAB"/>
    <property type="match status" value="1"/>
</dbReference>
<evidence type="ECO:0000259" key="1">
    <source>
        <dbReference type="PROSITE" id="PS50805"/>
    </source>
</evidence>
<dbReference type="CDD" id="cd07765">
    <property type="entry name" value="KRAB_A-box"/>
    <property type="match status" value="1"/>
</dbReference>
<dbReference type="Pfam" id="PF01352">
    <property type="entry name" value="KRAB"/>
    <property type="match status" value="1"/>
</dbReference>
<dbReference type="SUPFAM" id="SSF109640">
    <property type="entry name" value="KRAB domain (Kruppel-associated box)"/>
    <property type="match status" value="1"/>
</dbReference>
<feature type="domain" description="KRAB" evidence="1">
    <location>
        <begin position="4"/>
        <end position="60"/>
    </location>
</feature>
<evidence type="ECO:0000313" key="3">
    <source>
        <dbReference type="Proteomes" id="UP001181693"/>
    </source>
</evidence>
<dbReference type="PANTHER" id="PTHR23232:SF142">
    <property type="entry name" value="GASTRULA ZINC FINGER PROTEIN XLCGF57.1-LIKE-RELATED"/>
    <property type="match status" value="1"/>
</dbReference>
<proteinExistence type="predicted"/>